<gene>
    <name evidence="2" type="ORF">DEW08_17880</name>
</gene>
<evidence type="ECO:0000259" key="1">
    <source>
        <dbReference type="Pfam" id="PF08242"/>
    </source>
</evidence>
<dbReference type="EMBL" id="CP029353">
    <property type="protein sequence ID" value="AWK87809.1"/>
    <property type="molecule type" value="Genomic_DNA"/>
</dbReference>
<dbReference type="CDD" id="cd02440">
    <property type="entry name" value="AdoMet_MTases"/>
    <property type="match status" value="1"/>
</dbReference>
<dbReference type="AlphaFoldDB" id="A0A2S2CTL4"/>
<reference evidence="3" key="1">
    <citation type="submission" date="2018-05" db="EMBL/GenBank/DDBJ databases">
        <title>Azospirillum thermophila sp. nov., a novel isolated from hot spring.</title>
        <authorList>
            <person name="Zhao Z."/>
        </authorList>
    </citation>
    <scope>NUCLEOTIDE SEQUENCE [LARGE SCALE GENOMIC DNA]</scope>
    <source>
        <strain evidence="3">CFH 70021</strain>
    </source>
</reference>
<dbReference type="GO" id="GO:0032259">
    <property type="term" value="P:methylation"/>
    <property type="evidence" value="ECO:0007669"/>
    <property type="project" value="UniProtKB-KW"/>
</dbReference>
<sequence length="409" mass="43790">MSIDDLRAQYEAYPYPARDPADEAKRLITGSPSHLDEVNHYVFGGRLDHGRPLRVLVAGGGTGDGTIMIAQQMADAGNPGHVTYLDLSDASRAIAEARAGARGLTNVRFHRGSLLELEGMGPFDYIDCCGVIHHLDDPAAGLRSLAGALAPGGGIGLMVYAPLGRTGVYPLQAALRSMTEGLPPQEKVAVARRLIQALPPGNWLLNNPYITDHRQADANLYDLLLHSCDRPFTVTELAALGEQAGLAVAALVEPARYEPGTWVKDPRTLKRLEGLSWLERAAWAEQVSGAMTKHIAYFVRPGDAERAVCRPDDPQVIPVLRGLDGPAVARQLPAGGTLEAELTGVVVPLPLPRLAGPILARCDGRRTVAEIAADMQAAGVSAGPDQVMSQFQQMARLLTGVGMMHLRRR</sequence>
<keyword evidence="2" id="KW-0808">Transferase</keyword>
<dbReference type="GO" id="GO:0008168">
    <property type="term" value="F:methyltransferase activity"/>
    <property type="evidence" value="ECO:0007669"/>
    <property type="project" value="UniProtKB-KW"/>
</dbReference>
<proteinExistence type="predicted"/>
<evidence type="ECO:0000313" key="3">
    <source>
        <dbReference type="Proteomes" id="UP000245629"/>
    </source>
</evidence>
<keyword evidence="3" id="KW-1185">Reference proteome</keyword>
<dbReference type="Pfam" id="PF08242">
    <property type="entry name" value="Methyltransf_12"/>
    <property type="match status" value="1"/>
</dbReference>
<accession>A0A2S2CTL4</accession>
<name>A0A2S2CTL4_9PROT</name>
<dbReference type="SUPFAM" id="SSF53335">
    <property type="entry name" value="S-adenosyl-L-methionine-dependent methyltransferases"/>
    <property type="match status" value="1"/>
</dbReference>
<evidence type="ECO:0000313" key="2">
    <source>
        <dbReference type="EMBL" id="AWK87809.1"/>
    </source>
</evidence>
<dbReference type="KEGG" id="azz:DEW08_17880"/>
<dbReference type="OrthoDB" id="649979at2"/>
<dbReference type="InterPro" id="IPR029063">
    <property type="entry name" value="SAM-dependent_MTases_sf"/>
</dbReference>
<feature type="domain" description="Methyltransferase type 12" evidence="1">
    <location>
        <begin position="58"/>
        <end position="154"/>
    </location>
</feature>
<protein>
    <submittedName>
        <fullName evidence="2">Methyltransferase</fullName>
    </submittedName>
</protein>
<keyword evidence="2" id="KW-0489">Methyltransferase</keyword>
<dbReference type="RefSeq" id="WP_109329351.1">
    <property type="nucleotide sequence ID" value="NZ_CP029353.1"/>
</dbReference>
<organism evidence="2 3">
    <name type="scientific">Azospirillum thermophilum</name>
    <dbReference type="NCBI Taxonomy" id="2202148"/>
    <lineage>
        <taxon>Bacteria</taxon>
        <taxon>Pseudomonadati</taxon>
        <taxon>Pseudomonadota</taxon>
        <taxon>Alphaproteobacteria</taxon>
        <taxon>Rhodospirillales</taxon>
        <taxon>Azospirillaceae</taxon>
        <taxon>Azospirillum</taxon>
    </lineage>
</organism>
<dbReference type="InterPro" id="IPR013217">
    <property type="entry name" value="Methyltransf_12"/>
</dbReference>
<dbReference type="Gene3D" id="3.40.50.150">
    <property type="entry name" value="Vaccinia Virus protein VP39"/>
    <property type="match status" value="1"/>
</dbReference>
<dbReference type="Proteomes" id="UP000245629">
    <property type="component" value="Chromosome 2"/>
</dbReference>